<proteinExistence type="inferred from homology"/>
<dbReference type="SUPFAM" id="SSF52540">
    <property type="entry name" value="P-loop containing nucleoside triphosphate hydrolases"/>
    <property type="match status" value="1"/>
</dbReference>
<gene>
    <name evidence="6" type="ORF">FC770_04265</name>
</gene>
<sequence length="258" mass="27706">MLDGARSTTPERCTFGVDEVTVQYDDRTALDEVSCALEPGVTVLLGRNGAGKSTLCRVLASAEQPTRGRVLGPEGPVTDLRSHRARVGWLPQTPPVAAHMRAGDYLDYAAWLKGISRRDRPRAVAEALERTGLGARRGSRIGTLSGGMVRRLGIAQAIVHRPSLLVLDEPTVGLDPEQRVQFYATLRGALDADTVTLLSTHLLEDVGELAERVLVLDAGRMRFAGALETFLATVPASPDGDGRIRRAFMAQLTDEGAA</sequence>
<evidence type="ECO:0000256" key="2">
    <source>
        <dbReference type="ARBA" id="ARBA00022448"/>
    </source>
</evidence>
<keyword evidence="2" id="KW-0813">Transport</keyword>
<evidence type="ECO:0000259" key="5">
    <source>
        <dbReference type="PROSITE" id="PS50893"/>
    </source>
</evidence>
<dbReference type="AlphaFoldDB" id="A0A4V5TKN3"/>
<dbReference type="PANTHER" id="PTHR43335:SF2">
    <property type="entry name" value="ABC TRANSPORTER, ATP-BINDING PROTEIN"/>
    <property type="match status" value="1"/>
</dbReference>
<dbReference type="SMART" id="SM00382">
    <property type="entry name" value="AAA"/>
    <property type="match status" value="1"/>
</dbReference>
<dbReference type="InterPro" id="IPR027417">
    <property type="entry name" value="P-loop_NTPase"/>
</dbReference>
<feature type="domain" description="ABC transporter" evidence="5">
    <location>
        <begin position="15"/>
        <end position="243"/>
    </location>
</feature>
<evidence type="ECO:0000256" key="4">
    <source>
        <dbReference type="ARBA" id="ARBA00022840"/>
    </source>
</evidence>
<organism evidence="6 7">
    <name type="scientific">Nocardioides jishulii</name>
    <dbReference type="NCBI Taxonomy" id="2575440"/>
    <lineage>
        <taxon>Bacteria</taxon>
        <taxon>Bacillati</taxon>
        <taxon>Actinomycetota</taxon>
        <taxon>Actinomycetes</taxon>
        <taxon>Propionibacteriales</taxon>
        <taxon>Nocardioidaceae</taxon>
        <taxon>Nocardioides</taxon>
    </lineage>
</organism>
<comment type="similarity">
    <text evidence="1">Belongs to the ABC transporter superfamily.</text>
</comment>
<dbReference type="Gene3D" id="3.40.50.300">
    <property type="entry name" value="P-loop containing nucleotide triphosphate hydrolases"/>
    <property type="match status" value="1"/>
</dbReference>
<keyword evidence="3" id="KW-0547">Nucleotide-binding</keyword>
<dbReference type="PROSITE" id="PS50893">
    <property type="entry name" value="ABC_TRANSPORTER_2"/>
    <property type="match status" value="1"/>
</dbReference>
<dbReference type="InterPro" id="IPR003593">
    <property type="entry name" value="AAA+_ATPase"/>
</dbReference>
<evidence type="ECO:0000313" key="7">
    <source>
        <dbReference type="Proteomes" id="UP000307808"/>
    </source>
</evidence>
<dbReference type="OrthoDB" id="9804819at2"/>
<evidence type="ECO:0000313" key="6">
    <source>
        <dbReference type="EMBL" id="TKI64363.1"/>
    </source>
</evidence>
<keyword evidence="7" id="KW-1185">Reference proteome</keyword>
<evidence type="ECO:0000256" key="3">
    <source>
        <dbReference type="ARBA" id="ARBA00022741"/>
    </source>
</evidence>
<dbReference type="Proteomes" id="UP000307808">
    <property type="component" value="Unassembled WGS sequence"/>
</dbReference>
<name>A0A4V5TKN3_9ACTN</name>
<reference evidence="6 7" key="1">
    <citation type="submission" date="2019-04" db="EMBL/GenBank/DDBJ databases">
        <authorList>
            <person name="Dong K."/>
        </authorList>
    </citation>
    <scope>NUCLEOTIDE SEQUENCE [LARGE SCALE GENOMIC DNA]</scope>
    <source>
        <strain evidence="7">dk3543</strain>
    </source>
</reference>
<accession>A0A4V5TKN3</accession>
<dbReference type="GO" id="GO:0005524">
    <property type="term" value="F:ATP binding"/>
    <property type="evidence" value="ECO:0007669"/>
    <property type="project" value="UniProtKB-KW"/>
</dbReference>
<protein>
    <submittedName>
        <fullName evidence="6">ATP-binding cassette domain-containing protein</fullName>
    </submittedName>
</protein>
<keyword evidence="4 6" id="KW-0067">ATP-binding</keyword>
<dbReference type="EMBL" id="SZPY01000001">
    <property type="protein sequence ID" value="TKI64363.1"/>
    <property type="molecule type" value="Genomic_DNA"/>
</dbReference>
<evidence type="ECO:0000256" key="1">
    <source>
        <dbReference type="ARBA" id="ARBA00005417"/>
    </source>
</evidence>
<comment type="caution">
    <text evidence="6">The sequence shown here is derived from an EMBL/GenBank/DDBJ whole genome shotgun (WGS) entry which is preliminary data.</text>
</comment>
<dbReference type="GO" id="GO:0016887">
    <property type="term" value="F:ATP hydrolysis activity"/>
    <property type="evidence" value="ECO:0007669"/>
    <property type="project" value="InterPro"/>
</dbReference>
<dbReference type="Pfam" id="PF00005">
    <property type="entry name" value="ABC_tran"/>
    <property type="match status" value="1"/>
</dbReference>
<dbReference type="InterPro" id="IPR003439">
    <property type="entry name" value="ABC_transporter-like_ATP-bd"/>
</dbReference>
<dbReference type="PANTHER" id="PTHR43335">
    <property type="entry name" value="ABC TRANSPORTER, ATP-BINDING PROTEIN"/>
    <property type="match status" value="1"/>
</dbReference>